<feature type="transmembrane region" description="Helical" evidence="1">
    <location>
        <begin position="51"/>
        <end position="68"/>
    </location>
</feature>
<dbReference type="RefSeq" id="WP_345139818.1">
    <property type="nucleotide sequence ID" value="NZ_BAABDU010000002.1"/>
</dbReference>
<proteinExistence type="predicted"/>
<keyword evidence="1" id="KW-0472">Membrane</keyword>
<gene>
    <name evidence="3" type="ORF">GCM10022423_05030</name>
</gene>
<keyword evidence="4" id="KW-1185">Reference proteome</keyword>
<evidence type="ECO:0000259" key="2">
    <source>
        <dbReference type="Pfam" id="PF13239"/>
    </source>
</evidence>
<comment type="caution">
    <text evidence="3">The sequence shown here is derived from an EMBL/GenBank/DDBJ whole genome shotgun (WGS) entry which is preliminary data.</text>
</comment>
<protein>
    <recommendedName>
        <fullName evidence="2">2TM domain-containing protein</fullName>
    </recommendedName>
</protein>
<organism evidence="3 4">
    <name type="scientific">Flavobacterium ginsengiterrae</name>
    <dbReference type="NCBI Taxonomy" id="871695"/>
    <lineage>
        <taxon>Bacteria</taxon>
        <taxon>Pseudomonadati</taxon>
        <taxon>Bacteroidota</taxon>
        <taxon>Flavobacteriia</taxon>
        <taxon>Flavobacteriales</taxon>
        <taxon>Flavobacteriaceae</taxon>
        <taxon>Flavobacterium</taxon>
    </lineage>
</organism>
<evidence type="ECO:0000313" key="3">
    <source>
        <dbReference type="EMBL" id="GAA3757640.1"/>
    </source>
</evidence>
<name>A0ABP7G9V4_9FLAO</name>
<sequence length="74" mass="8773">MKNLANEYKVTQVNPQKGFRIHLLVFVLTVPVLWAVWFLTDKTHLWPLWQSSAWAVGLLFHYLGVYVFKNRKTN</sequence>
<dbReference type="Proteomes" id="UP001500748">
    <property type="component" value="Unassembled WGS sequence"/>
</dbReference>
<dbReference type="EMBL" id="BAABDU010000002">
    <property type="protein sequence ID" value="GAA3757640.1"/>
    <property type="molecule type" value="Genomic_DNA"/>
</dbReference>
<accession>A0ABP7G9V4</accession>
<evidence type="ECO:0000256" key="1">
    <source>
        <dbReference type="SAM" id="Phobius"/>
    </source>
</evidence>
<keyword evidence="1" id="KW-0812">Transmembrane</keyword>
<keyword evidence="1" id="KW-1133">Transmembrane helix</keyword>
<evidence type="ECO:0000313" key="4">
    <source>
        <dbReference type="Proteomes" id="UP001500748"/>
    </source>
</evidence>
<reference evidence="4" key="1">
    <citation type="journal article" date="2019" name="Int. J. Syst. Evol. Microbiol.">
        <title>The Global Catalogue of Microorganisms (GCM) 10K type strain sequencing project: providing services to taxonomists for standard genome sequencing and annotation.</title>
        <authorList>
            <consortium name="The Broad Institute Genomics Platform"/>
            <consortium name="The Broad Institute Genome Sequencing Center for Infectious Disease"/>
            <person name="Wu L."/>
            <person name="Ma J."/>
        </authorList>
    </citation>
    <scope>NUCLEOTIDE SEQUENCE [LARGE SCALE GENOMIC DNA]</scope>
    <source>
        <strain evidence="4">JCM 17337</strain>
    </source>
</reference>
<feature type="domain" description="2TM" evidence="2">
    <location>
        <begin position="10"/>
        <end position="68"/>
    </location>
</feature>
<dbReference type="Pfam" id="PF13239">
    <property type="entry name" value="2TM"/>
    <property type="match status" value="1"/>
</dbReference>
<dbReference type="InterPro" id="IPR025698">
    <property type="entry name" value="2TM_dom"/>
</dbReference>
<feature type="transmembrane region" description="Helical" evidence="1">
    <location>
        <begin position="21"/>
        <end position="39"/>
    </location>
</feature>